<sequence>REVMNAFSHGPSILISMSTPIKRGVVVQNCRSYVLLSAMELFLLKIVVTYELSM</sequence>
<dbReference type="Proteomes" id="UP001189624">
    <property type="component" value="Chromosome 3"/>
</dbReference>
<dbReference type="EMBL" id="OY731400">
    <property type="protein sequence ID" value="CAJ1939100.1"/>
    <property type="molecule type" value="Genomic_DNA"/>
</dbReference>
<proteinExistence type="predicted"/>
<reference evidence="1" key="1">
    <citation type="submission" date="2023-10" db="EMBL/GenBank/DDBJ databases">
        <authorList>
            <person name="Domelevo Entfellner J.-B."/>
        </authorList>
    </citation>
    <scope>NUCLEOTIDE SEQUENCE</scope>
</reference>
<dbReference type="Gramene" id="rna-AYBTSS11_LOCUS8951">
    <property type="protein sequence ID" value="CAJ1939100.1"/>
    <property type="gene ID" value="gene-AYBTSS11_LOCUS8951"/>
</dbReference>
<keyword evidence="2" id="KW-1185">Reference proteome</keyword>
<protein>
    <submittedName>
        <fullName evidence="1">Uncharacterized protein</fullName>
    </submittedName>
</protein>
<dbReference type="AlphaFoldDB" id="A0AA86SFD8"/>
<gene>
    <name evidence="1" type="ORF">AYBTSS11_LOCUS8951</name>
</gene>
<evidence type="ECO:0000313" key="2">
    <source>
        <dbReference type="Proteomes" id="UP001189624"/>
    </source>
</evidence>
<organism evidence="1 2">
    <name type="scientific">Sphenostylis stenocarpa</name>
    <dbReference type="NCBI Taxonomy" id="92480"/>
    <lineage>
        <taxon>Eukaryota</taxon>
        <taxon>Viridiplantae</taxon>
        <taxon>Streptophyta</taxon>
        <taxon>Embryophyta</taxon>
        <taxon>Tracheophyta</taxon>
        <taxon>Spermatophyta</taxon>
        <taxon>Magnoliopsida</taxon>
        <taxon>eudicotyledons</taxon>
        <taxon>Gunneridae</taxon>
        <taxon>Pentapetalae</taxon>
        <taxon>rosids</taxon>
        <taxon>fabids</taxon>
        <taxon>Fabales</taxon>
        <taxon>Fabaceae</taxon>
        <taxon>Papilionoideae</taxon>
        <taxon>50 kb inversion clade</taxon>
        <taxon>NPAAA clade</taxon>
        <taxon>indigoferoid/millettioid clade</taxon>
        <taxon>Phaseoleae</taxon>
        <taxon>Sphenostylis</taxon>
    </lineage>
</organism>
<accession>A0AA86SFD8</accession>
<feature type="non-terminal residue" evidence="1">
    <location>
        <position position="1"/>
    </location>
</feature>
<name>A0AA86SFD8_9FABA</name>
<evidence type="ECO:0000313" key="1">
    <source>
        <dbReference type="EMBL" id="CAJ1939100.1"/>
    </source>
</evidence>